<keyword evidence="8" id="KW-1185">Reference proteome</keyword>
<dbReference type="EC" id="1.2.1.71" evidence="7"/>
<comment type="similarity">
    <text evidence="5">Belongs to the aldehyde dehydrogenase family.</text>
</comment>
<accession>A0ABX2N0I1</accession>
<dbReference type="PROSITE" id="PS00687">
    <property type="entry name" value="ALDEHYDE_DEHYDR_GLU"/>
    <property type="match status" value="1"/>
</dbReference>
<evidence type="ECO:0000256" key="2">
    <source>
        <dbReference type="ARBA" id="ARBA00023002"/>
    </source>
</evidence>
<protein>
    <submittedName>
        <fullName evidence="7">Succinylglutamate-semialdehyde dehydrogenase</fullName>
        <ecNumber evidence="7">1.2.1.71</ecNumber>
    </submittedName>
</protein>
<dbReference type="NCBIfam" id="TIGR03240">
    <property type="entry name" value="arg_catab_astD"/>
    <property type="match status" value="1"/>
</dbReference>
<evidence type="ECO:0000256" key="3">
    <source>
        <dbReference type="ARBA" id="ARBA00023027"/>
    </source>
</evidence>
<proteinExistence type="inferred from homology"/>
<organism evidence="7 8">
    <name type="scientific">Parasphingorhabdus flavimaris</name>
    <dbReference type="NCBI Taxonomy" id="266812"/>
    <lineage>
        <taxon>Bacteria</taxon>
        <taxon>Pseudomonadati</taxon>
        <taxon>Pseudomonadota</taxon>
        <taxon>Alphaproteobacteria</taxon>
        <taxon>Sphingomonadales</taxon>
        <taxon>Sphingomonadaceae</taxon>
        <taxon>Parasphingorhabdus</taxon>
    </lineage>
</organism>
<feature type="active site" evidence="4">
    <location>
        <position position="229"/>
    </location>
</feature>
<dbReference type="RefSeq" id="WP_176278785.1">
    <property type="nucleotide sequence ID" value="NZ_JABWMH010000001.1"/>
</dbReference>
<dbReference type="Proteomes" id="UP000652427">
    <property type="component" value="Unassembled WGS sequence"/>
</dbReference>
<dbReference type="SUPFAM" id="SSF53720">
    <property type="entry name" value="ALDH-like"/>
    <property type="match status" value="1"/>
</dbReference>
<evidence type="ECO:0000256" key="1">
    <source>
        <dbReference type="ARBA" id="ARBA00022503"/>
    </source>
</evidence>
<name>A0ABX2N0I1_9SPHN</name>
<feature type="domain" description="Aldehyde dehydrogenase" evidence="6">
    <location>
        <begin position="9"/>
        <end position="445"/>
    </location>
</feature>
<dbReference type="InterPro" id="IPR016160">
    <property type="entry name" value="Ald_DH_CS_CYS"/>
</dbReference>
<evidence type="ECO:0000256" key="5">
    <source>
        <dbReference type="RuleBase" id="RU003345"/>
    </source>
</evidence>
<dbReference type="NCBIfam" id="NF006992">
    <property type="entry name" value="PRK09457.1"/>
    <property type="match status" value="1"/>
</dbReference>
<dbReference type="InterPro" id="IPR029510">
    <property type="entry name" value="Ald_DH_CS_GLU"/>
</dbReference>
<dbReference type="InterPro" id="IPR015590">
    <property type="entry name" value="Aldehyde_DH_dom"/>
</dbReference>
<keyword evidence="2 5" id="KW-0560">Oxidoreductase</keyword>
<dbReference type="Gene3D" id="3.40.309.10">
    <property type="entry name" value="Aldehyde Dehydrogenase, Chain A, domain 2"/>
    <property type="match status" value="1"/>
</dbReference>
<dbReference type="InterPro" id="IPR016162">
    <property type="entry name" value="Ald_DH_N"/>
</dbReference>
<dbReference type="InterPro" id="IPR016161">
    <property type="entry name" value="Ald_DH/histidinol_DH"/>
</dbReference>
<reference evidence="7 8" key="1">
    <citation type="submission" date="2020-06" db="EMBL/GenBank/DDBJ databases">
        <authorList>
            <person name="Kim S.-J."/>
            <person name="Park S.-J."/>
        </authorList>
    </citation>
    <scope>NUCLEOTIDE SEQUENCE [LARGE SCALE GENOMIC DNA]</scope>
    <source>
        <strain evidence="7 8">SW-151</strain>
    </source>
</reference>
<sequence>MLTDLISTEPATGATLWTGTSGDADAAVARAREAWPGWASMAVVKRIEVVRRYANRIRSHGDELAELISRETGKPIWESRTEVDSVVKKIDISVKAFAERTPQRQLPSQPNMRAALRHKPHGVLAVLGPYNFPAHLPNGHIVPALIAGNTIIFKPSEKTPAVGQYLVDAFTKIGMPPGVVNILHGGPETGKQLTANDDLDGVLFTGSARTGIALNRQFASRPDKILALEMGGNNPIIAWDTQDTHSAAILIVQSAFLTAGQRCSAASRLIVKDTIYDGIVREVKRIADRLIIDEPFASPAPFMGPVIDNETADGLTESFLALMSHGGKPIKHMARPIEGRPFLTPGIIDVTDLPERPDIELFGPILQVIRVNDFEEAIAEANNTRYGLSSALIGGTAQQYDQYWSNSRAGIVNWNKMTVGASSEAPFGGIGLSGNHRPSAYYAADYCAYPVVSLEAEQLKASIGIGLKDE</sequence>
<dbReference type="Gene3D" id="3.40.605.10">
    <property type="entry name" value="Aldehyde Dehydrogenase, Chain A, domain 1"/>
    <property type="match status" value="1"/>
</dbReference>
<keyword evidence="3" id="KW-0520">NAD</keyword>
<evidence type="ECO:0000313" key="8">
    <source>
        <dbReference type="Proteomes" id="UP000652427"/>
    </source>
</evidence>
<evidence type="ECO:0000259" key="6">
    <source>
        <dbReference type="Pfam" id="PF00171"/>
    </source>
</evidence>
<dbReference type="CDD" id="cd07095">
    <property type="entry name" value="ALDH_SGSD_AstD"/>
    <property type="match status" value="1"/>
</dbReference>
<dbReference type="InterPro" id="IPR017649">
    <property type="entry name" value="SuccinylGlu_semiald_DH_AstD"/>
</dbReference>
<dbReference type="PROSITE" id="PS00070">
    <property type="entry name" value="ALDEHYDE_DEHYDR_CYS"/>
    <property type="match status" value="1"/>
</dbReference>
<keyword evidence="1" id="KW-0056">Arginine metabolism</keyword>
<dbReference type="GO" id="GO:0043824">
    <property type="term" value="F:succinylglutamate-semialdehyde dehydrogenase activity"/>
    <property type="evidence" value="ECO:0007669"/>
    <property type="project" value="UniProtKB-EC"/>
</dbReference>
<dbReference type="PANTHER" id="PTHR11699">
    <property type="entry name" value="ALDEHYDE DEHYDROGENASE-RELATED"/>
    <property type="match status" value="1"/>
</dbReference>
<evidence type="ECO:0000313" key="7">
    <source>
        <dbReference type="EMBL" id="NVD27184.1"/>
    </source>
</evidence>
<dbReference type="Pfam" id="PF00171">
    <property type="entry name" value="Aldedh"/>
    <property type="match status" value="1"/>
</dbReference>
<dbReference type="InterPro" id="IPR016163">
    <property type="entry name" value="Ald_DH_C"/>
</dbReference>
<gene>
    <name evidence="7" type="primary">astD</name>
    <name evidence="7" type="ORF">HUO14_04570</name>
</gene>
<comment type="caution">
    <text evidence="7">The sequence shown here is derived from an EMBL/GenBank/DDBJ whole genome shotgun (WGS) entry which is preliminary data.</text>
</comment>
<evidence type="ECO:0000256" key="4">
    <source>
        <dbReference type="PROSITE-ProRule" id="PRU10007"/>
    </source>
</evidence>
<dbReference type="EMBL" id="JABWMH010000001">
    <property type="protein sequence ID" value="NVD27184.1"/>
    <property type="molecule type" value="Genomic_DNA"/>
</dbReference>